<comment type="caution">
    <text evidence="1">The sequence shown here is derived from an EMBL/GenBank/DDBJ whole genome shotgun (WGS) entry which is preliminary data.</text>
</comment>
<dbReference type="InterPro" id="IPR032567">
    <property type="entry name" value="RTL1-rel"/>
</dbReference>
<name>A0A1R1X643_9FUNG</name>
<evidence type="ECO:0000313" key="1">
    <source>
        <dbReference type="EMBL" id="OMJ10099.1"/>
    </source>
</evidence>
<dbReference type="OrthoDB" id="3267645at2759"/>
<dbReference type="EMBL" id="LSSN01005168">
    <property type="protein sequence ID" value="OMJ10099.1"/>
    <property type="molecule type" value="Genomic_DNA"/>
</dbReference>
<dbReference type="EMBL" id="LSSN01001878">
    <property type="protein sequence ID" value="OMJ17979.1"/>
    <property type="molecule type" value="Genomic_DNA"/>
</dbReference>
<evidence type="ECO:0008006" key="4">
    <source>
        <dbReference type="Google" id="ProtNLM"/>
    </source>
</evidence>
<gene>
    <name evidence="1" type="ORF">AYI70_g10530</name>
    <name evidence="2" type="ORF">AYI70_g5634</name>
</gene>
<evidence type="ECO:0000313" key="3">
    <source>
        <dbReference type="Proteomes" id="UP000187283"/>
    </source>
</evidence>
<proteinExistence type="predicted"/>
<dbReference type="PANTHER" id="PTHR15503:SF36">
    <property type="entry name" value="RETROTRANSPOSON GAG-LIKE PROTEIN 5"/>
    <property type="match status" value="1"/>
</dbReference>
<protein>
    <recommendedName>
        <fullName evidence="4">Retrotransposon-derived protein PEG10</fullName>
    </recommendedName>
</protein>
<dbReference type="PANTHER" id="PTHR15503">
    <property type="entry name" value="LDOC1 RELATED"/>
    <property type="match status" value="1"/>
</dbReference>
<keyword evidence="3" id="KW-1185">Reference proteome</keyword>
<organism evidence="1 3">
    <name type="scientific">Smittium culicis</name>
    <dbReference type="NCBI Taxonomy" id="133412"/>
    <lineage>
        <taxon>Eukaryota</taxon>
        <taxon>Fungi</taxon>
        <taxon>Fungi incertae sedis</taxon>
        <taxon>Zoopagomycota</taxon>
        <taxon>Kickxellomycotina</taxon>
        <taxon>Harpellomycetes</taxon>
        <taxon>Harpellales</taxon>
        <taxon>Legeriomycetaceae</taxon>
        <taxon>Smittium</taxon>
    </lineage>
</organism>
<dbReference type="AlphaFoldDB" id="A0A1R1X643"/>
<accession>A0A1R1X643</accession>
<reference evidence="1 3" key="1">
    <citation type="submission" date="2017-01" db="EMBL/GenBank/DDBJ databases">
        <authorList>
            <person name="Mah S.A."/>
            <person name="Swanson W.J."/>
            <person name="Moy G.W."/>
            <person name="Vacquier V.D."/>
        </authorList>
    </citation>
    <scope>NUCLEOTIDE SEQUENCE [LARGE SCALE GENOMIC DNA]</scope>
    <source>
        <strain evidence="1 3">GSMNP</strain>
    </source>
</reference>
<evidence type="ECO:0000313" key="2">
    <source>
        <dbReference type="EMBL" id="OMJ17979.1"/>
    </source>
</evidence>
<sequence>MLRNCKQGSRSVIPYATEFRSLARDSGFDNITLVDQFLRGLSPKFMQYLMVTDLPNSLEETIKISVRVDNRICTMDQINGSQLQERRRNPFFYHQPVNGLTNEMRKNKENTVYMEIDAI</sequence>
<dbReference type="Proteomes" id="UP000187283">
    <property type="component" value="Unassembled WGS sequence"/>
</dbReference>